<gene>
    <name evidence="2" type="primary">dtd</name>
    <name evidence="3" type="ORF">CSX01_08625</name>
</gene>
<dbReference type="PANTHER" id="PTHR10472">
    <property type="entry name" value="D-TYROSYL-TRNA TYR DEACYLASE"/>
    <property type="match status" value="1"/>
</dbReference>
<proteinExistence type="inferred from homology"/>
<dbReference type="AlphaFoldDB" id="A0A2G3DV46"/>
<dbReference type="EC" id="3.1.1.96" evidence="2"/>
<dbReference type="EC" id="3.1.1.-" evidence="2"/>
<dbReference type="Gene3D" id="3.50.80.10">
    <property type="entry name" value="D-tyrosyl-tRNA(Tyr) deacylase"/>
    <property type="match status" value="1"/>
</dbReference>
<dbReference type="EMBL" id="PDYF01000013">
    <property type="protein sequence ID" value="PHU34750.1"/>
    <property type="molecule type" value="Genomic_DNA"/>
</dbReference>
<dbReference type="HAMAP" id="MF_00518">
    <property type="entry name" value="Deacylase_Dtd"/>
    <property type="match status" value="1"/>
</dbReference>
<dbReference type="GO" id="GO:0019478">
    <property type="term" value="P:D-amino acid catabolic process"/>
    <property type="evidence" value="ECO:0007669"/>
    <property type="project" value="UniProtKB-UniRule"/>
</dbReference>
<comment type="subcellular location">
    <subcellularLocation>
        <location evidence="2">Cytoplasm</location>
    </subcellularLocation>
</comment>
<comment type="subunit">
    <text evidence="2">Homodimer.</text>
</comment>
<keyword evidence="2" id="KW-0378">Hydrolase</keyword>
<organism evidence="3 4">
    <name type="scientific">Pseudobutyrivibrio ruminis</name>
    <dbReference type="NCBI Taxonomy" id="46206"/>
    <lineage>
        <taxon>Bacteria</taxon>
        <taxon>Bacillati</taxon>
        <taxon>Bacillota</taxon>
        <taxon>Clostridia</taxon>
        <taxon>Lachnospirales</taxon>
        <taxon>Lachnospiraceae</taxon>
        <taxon>Pseudobutyrivibrio</taxon>
    </lineage>
</organism>
<reference evidence="3 4" key="1">
    <citation type="submission" date="2017-10" db="EMBL/GenBank/DDBJ databases">
        <title>Resolving the taxonomy of Roseburia spp., Eubacterium rectale and Agathobacter spp. through phylogenomic analysis.</title>
        <authorList>
            <person name="Sheridan P.O."/>
            <person name="Walker A.W."/>
            <person name="Duncan S.H."/>
            <person name="Scott K.P."/>
            <person name="Toole P.W.O."/>
            <person name="Luis P."/>
            <person name="Flint H.J."/>
        </authorList>
    </citation>
    <scope>NUCLEOTIDE SEQUENCE [LARGE SCALE GENOMIC DNA]</scope>
    <source>
        <strain evidence="3 4">JK626</strain>
    </source>
</reference>
<name>A0A2G3DV46_9FIRM</name>
<feature type="short sequence motif" description="Gly-cisPro motif, important for rejection of L-amino acids" evidence="2">
    <location>
        <begin position="137"/>
        <end position="138"/>
    </location>
</feature>
<dbReference type="Pfam" id="PF02580">
    <property type="entry name" value="Tyr_Deacylase"/>
    <property type="match status" value="1"/>
</dbReference>
<comment type="function">
    <text evidence="2">An aminoacyl-tRNA editing enzyme that deacylates mischarged D-aminoacyl-tRNAs. Also deacylates mischarged glycyl-tRNA(Ala), protecting cells against glycine mischarging by AlaRS. Acts via tRNA-based rather than protein-based catalysis; rejects L-amino acids rather than detecting D-amino acids in the active site. By recycling D-aminoacyl-tRNA to D-amino acids and free tRNA molecules, this enzyme counteracts the toxicity associated with the formation of D-aminoacyl-tRNA entities in vivo and helps enforce protein L-homochirality.</text>
</comment>
<keyword evidence="2" id="KW-0820">tRNA-binding</keyword>
<protein>
    <recommendedName>
        <fullName evidence="2">D-aminoacyl-tRNA deacylase</fullName>
        <shortName evidence="2">DTD</shortName>
        <ecNumber evidence="2">3.1.1.96</ecNumber>
    </recommendedName>
    <alternativeName>
        <fullName evidence="2">Gly-tRNA(Ala) deacylase</fullName>
        <ecNumber evidence="2">3.1.1.-</ecNumber>
    </alternativeName>
</protein>
<dbReference type="InterPro" id="IPR003732">
    <property type="entry name" value="Daa-tRNA_deacyls_DTD"/>
</dbReference>
<comment type="domain">
    <text evidence="2">A Gly-cisPro motif from one monomer fits into the active site of the other monomer to allow specific chiral rejection of L-amino acids.</text>
</comment>
<evidence type="ECO:0000256" key="2">
    <source>
        <dbReference type="HAMAP-Rule" id="MF_00518"/>
    </source>
</evidence>
<comment type="caution">
    <text evidence="3">The sequence shown here is derived from an EMBL/GenBank/DDBJ whole genome shotgun (WGS) entry which is preliminary data.</text>
</comment>
<dbReference type="GO" id="GO:0106026">
    <property type="term" value="F:Gly-tRNA(Ala) deacylase activity"/>
    <property type="evidence" value="ECO:0007669"/>
    <property type="project" value="UniProtKB-UniRule"/>
</dbReference>
<dbReference type="GO" id="GO:0043908">
    <property type="term" value="F:Ser(Gly)-tRNA(Ala) hydrolase activity"/>
    <property type="evidence" value="ECO:0007669"/>
    <property type="project" value="UniProtKB-UniRule"/>
</dbReference>
<evidence type="ECO:0000313" key="3">
    <source>
        <dbReference type="EMBL" id="PHU34750.1"/>
    </source>
</evidence>
<dbReference type="PANTHER" id="PTHR10472:SF5">
    <property type="entry name" value="D-AMINOACYL-TRNA DEACYLASE 1"/>
    <property type="match status" value="1"/>
</dbReference>
<accession>A0A2G3DV46</accession>
<dbReference type="GO" id="GO:0051500">
    <property type="term" value="F:D-tyrosyl-tRNA(Tyr) deacylase activity"/>
    <property type="evidence" value="ECO:0007669"/>
    <property type="project" value="TreeGrafter"/>
</dbReference>
<dbReference type="GO" id="GO:0005737">
    <property type="term" value="C:cytoplasm"/>
    <property type="evidence" value="ECO:0007669"/>
    <property type="project" value="UniProtKB-SubCell"/>
</dbReference>
<dbReference type="FunFam" id="3.50.80.10:FF:000001">
    <property type="entry name" value="D-aminoacyl-tRNA deacylase"/>
    <property type="match status" value="1"/>
</dbReference>
<evidence type="ECO:0000256" key="1">
    <source>
        <dbReference type="ARBA" id="ARBA00009673"/>
    </source>
</evidence>
<evidence type="ECO:0000313" key="4">
    <source>
        <dbReference type="Proteomes" id="UP000225889"/>
    </source>
</evidence>
<dbReference type="SUPFAM" id="SSF69500">
    <property type="entry name" value="DTD-like"/>
    <property type="match status" value="1"/>
</dbReference>
<dbReference type="RefSeq" id="WP_099392094.1">
    <property type="nucleotide sequence ID" value="NZ_PDYF01000013.1"/>
</dbReference>
<comment type="similarity">
    <text evidence="1 2">Belongs to the DTD family.</text>
</comment>
<keyword evidence="2" id="KW-0694">RNA-binding</keyword>
<reference evidence="3 4" key="2">
    <citation type="submission" date="2017-10" db="EMBL/GenBank/DDBJ databases">
        <authorList>
            <person name="Banno H."/>
            <person name="Chua N.-H."/>
        </authorList>
    </citation>
    <scope>NUCLEOTIDE SEQUENCE [LARGE SCALE GENOMIC DNA]</scope>
    <source>
        <strain evidence="3 4">JK626</strain>
    </source>
</reference>
<keyword evidence="2" id="KW-0963">Cytoplasm</keyword>
<comment type="catalytic activity">
    <reaction evidence="2">
        <text>a D-aminoacyl-tRNA + H2O = a tRNA + a D-alpha-amino acid + H(+)</text>
        <dbReference type="Rhea" id="RHEA:13953"/>
        <dbReference type="Rhea" id="RHEA-COMP:10123"/>
        <dbReference type="Rhea" id="RHEA-COMP:10124"/>
        <dbReference type="ChEBI" id="CHEBI:15377"/>
        <dbReference type="ChEBI" id="CHEBI:15378"/>
        <dbReference type="ChEBI" id="CHEBI:59871"/>
        <dbReference type="ChEBI" id="CHEBI:78442"/>
        <dbReference type="ChEBI" id="CHEBI:79333"/>
        <dbReference type="EC" id="3.1.1.96"/>
    </reaction>
</comment>
<dbReference type="GO" id="GO:0000049">
    <property type="term" value="F:tRNA binding"/>
    <property type="evidence" value="ECO:0007669"/>
    <property type="project" value="UniProtKB-UniRule"/>
</dbReference>
<dbReference type="CDD" id="cd00563">
    <property type="entry name" value="Dtyr_deacylase"/>
    <property type="match status" value="1"/>
</dbReference>
<dbReference type="NCBIfam" id="TIGR00256">
    <property type="entry name" value="D-aminoacyl-tRNA deacylase"/>
    <property type="match status" value="1"/>
</dbReference>
<sequence length="149" mass="16500">MKFVIQRVNEASVKVDGNIIGQINKGFLVLIGVGQDDTKEIADKMVKKLLGLRIFDDENDKINLSLTDVGGELLLISQFTLYANCKKGYRPSFIEAGAPDMANEMYEYIVEKCRQGGFHVETGEFGADMKVSLLNDGPFTIVLDSKDIC</sequence>
<comment type="catalytic activity">
    <reaction evidence="2">
        <text>glycyl-tRNA(Ala) + H2O = tRNA(Ala) + glycine + H(+)</text>
        <dbReference type="Rhea" id="RHEA:53744"/>
        <dbReference type="Rhea" id="RHEA-COMP:9657"/>
        <dbReference type="Rhea" id="RHEA-COMP:13640"/>
        <dbReference type="ChEBI" id="CHEBI:15377"/>
        <dbReference type="ChEBI" id="CHEBI:15378"/>
        <dbReference type="ChEBI" id="CHEBI:57305"/>
        <dbReference type="ChEBI" id="CHEBI:78442"/>
        <dbReference type="ChEBI" id="CHEBI:78522"/>
    </reaction>
</comment>
<dbReference type="InterPro" id="IPR023509">
    <property type="entry name" value="DTD-like_sf"/>
</dbReference>
<dbReference type="Proteomes" id="UP000225889">
    <property type="component" value="Unassembled WGS sequence"/>
</dbReference>